<comment type="caution">
    <text evidence="4">The sequence shown here is derived from an EMBL/GenBank/DDBJ whole genome shotgun (WGS) entry which is preliminary data.</text>
</comment>
<evidence type="ECO:0000313" key="4">
    <source>
        <dbReference type="EMBL" id="KAF6162031.1"/>
    </source>
</evidence>
<dbReference type="Pfam" id="PF22594">
    <property type="entry name" value="GTP-eEF1A_C"/>
    <property type="match status" value="1"/>
</dbReference>
<keyword evidence="2" id="KW-0342">GTP-binding</keyword>
<keyword evidence="1" id="KW-0547">Nucleotide-binding</keyword>
<dbReference type="SUPFAM" id="SSF50447">
    <property type="entry name" value="Translation proteins"/>
    <property type="match status" value="1"/>
</dbReference>
<protein>
    <recommendedName>
        <fullName evidence="3">GTP-eEF1A C-terminal domain-containing protein</fullName>
    </recommendedName>
</protein>
<dbReference type="Proteomes" id="UP000541444">
    <property type="component" value="Unassembled WGS sequence"/>
</dbReference>
<dbReference type="EMBL" id="JACGCM010001059">
    <property type="protein sequence ID" value="KAF6162031.1"/>
    <property type="molecule type" value="Genomic_DNA"/>
</dbReference>
<proteinExistence type="predicted"/>
<evidence type="ECO:0000256" key="2">
    <source>
        <dbReference type="ARBA" id="ARBA00023134"/>
    </source>
</evidence>
<feature type="domain" description="GTP-eEF1A C-terminal" evidence="3">
    <location>
        <begin position="54"/>
        <end position="110"/>
    </location>
</feature>
<reference evidence="4 5" key="1">
    <citation type="journal article" date="2020" name="IScience">
        <title>Genome Sequencing of the Endangered Kingdonia uniflora (Circaeasteraceae, Ranunculales) Reveals Potential Mechanisms of Evolutionary Specialization.</title>
        <authorList>
            <person name="Sun Y."/>
            <person name="Deng T."/>
            <person name="Zhang A."/>
            <person name="Moore M.J."/>
            <person name="Landis J.B."/>
            <person name="Lin N."/>
            <person name="Zhang H."/>
            <person name="Zhang X."/>
            <person name="Huang J."/>
            <person name="Zhang X."/>
            <person name="Sun H."/>
            <person name="Wang H."/>
        </authorList>
    </citation>
    <scope>NUCLEOTIDE SEQUENCE [LARGE SCALE GENOMIC DNA]</scope>
    <source>
        <strain evidence="4">TB1705</strain>
        <tissue evidence="4">Leaf</tissue>
    </source>
</reference>
<evidence type="ECO:0000256" key="1">
    <source>
        <dbReference type="ARBA" id="ARBA00022741"/>
    </source>
</evidence>
<organism evidence="4 5">
    <name type="scientific">Kingdonia uniflora</name>
    <dbReference type="NCBI Taxonomy" id="39325"/>
    <lineage>
        <taxon>Eukaryota</taxon>
        <taxon>Viridiplantae</taxon>
        <taxon>Streptophyta</taxon>
        <taxon>Embryophyta</taxon>
        <taxon>Tracheophyta</taxon>
        <taxon>Spermatophyta</taxon>
        <taxon>Magnoliopsida</taxon>
        <taxon>Ranunculales</taxon>
        <taxon>Circaeasteraceae</taxon>
        <taxon>Kingdonia</taxon>
    </lineage>
</organism>
<gene>
    <name evidence="4" type="ORF">GIB67_002620</name>
</gene>
<dbReference type="InterPro" id="IPR050100">
    <property type="entry name" value="TRAFAC_GTPase_members"/>
</dbReference>
<evidence type="ECO:0000259" key="3">
    <source>
        <dbReference type="Pfam" id="PF22594"/>
    </source>
</evidence>
<accession>A0A7J7N491</accession>
<evidence type="ECO:0000313" key="5">
    <source>
        <dbReference type="Proteomes" id="UP000541444"/>
    </source>
</evidence>
<dbReference type="SUPFAM" id="SSF50465">
    <property type="entry name" value="EF-Tu/eEF-1alpha/eIF2-gamma C-terminal domain"/>
    <property type="match status" value="1"/>
</dbReference>
<name>A0A7J7N491_9MAGN</name>
<sequence>MTVVHSQECGSQPCTVAMTGDNVTIGLQGINVSNVVAGGVLCHPSYPMAASTHLELKILTLDLTMPILIGSKVEFHIHQAKEAARVVKILSVFDQKTGKVSKRAPRCLTEK</sequence>
<dbReference type="InterPro" id="IPR009001">
    <property type="entry name" value="Transl_elong_EF1A/Init_IF2_C"/>
</dbReference>
<dbReference type="OrthoDB" id="342024at2759"/>
<keyword evidence="5" id="KW-1185">Reference proteome</keyword>
<dbReference type="InterPro" id="IPR054696">
    <property type="entry name" value="GTP-eEF1A_C"/>
</dbReference>
<dbReference type="Gene3D" id="2.40.30.10">
    <property type="entry name" value="Translation factors"/>
    <property type="match status" value="2"/>
</dbReference>
<dbReference type="InterPro" id="IPR009000">
    <property type="entry name" value="Transl_B-barrel_sf"/>
</dbReference>
<dbReference type="PANTHER" id="PTHR23115">
    <property type="entry name" value="TRANSLATION FACTOR"/>
    <property type="match status" value="1"/>
</dbReference>
<dbReference type="AlphaFoldDB" id="A0A7J7N491"/>
<dbReference type="GO" id="GO:0005525">
    <property type="term" value="F:GTP binding"/>
    <property type="evidence" value="ECO:0007669"/>
    <property type="project" value="UniProtKB-KW"/>
</dbReference>